<evidence type="ECO:0000313" key="6">
    <source>
        <dbReference type="EMBL" id="POH64792.1"/>
    </source>
</evidence>
<dbReference type="InterPro" id="IPR036388">
    <property type="entry name" value="WH-like_DNA-bd_sf"/>
</dbReference>
<dbReference type="Pfam" id="PF01590">
    <property type="entry name" value="GAF"/>
    <property type="match status" value="1"/>
</dbReference>
<feature type="domain" description="ANTAR" evidence="5">
    <location>
        <begin position="170"/>
        <end position="231"/>
    </location>
</feature>
<evidence type="ECO:0000256" key="3">
    <source>
        <dbReference type="ARBA" id="ARBA00023015"/>
    </source>
</evidence>
<dbReference type="InterPro" id="IPR011006">
    <property type="entry name" value="CheY-like_superfamily"/>
</dbReference>
<dbReference type="AlphaFoldDB" id="A0A2S3ZEL8"/>
<dbReference type="Gene3D" id="1.10.10.10">
    <property type="entry name" value="Winged helix-like DNA-binding domain superfamily/Winged helix DNA-binding domain"/>
    <property type="match status" value="1"/>
</dbReference>
<keyword evidence="2" id="KW-0418">Kinase</keyword>
<sequence length="237" mass="25962">MNETTRLELLFDAFATFADTLVVGYDILDLLQTLVETCRDLLDVDSAGILLANAADKLEVVASTSEANTLVEVMQIDADAGPCLECFRTRAVVSLPDIDVGSSRWAAFCETARSQGIHSVYAIPLRLRETTIGTLNLMRNERGELNQYDIRAAQALADVATIGILQERTIRDASTLRDQLQKALSSRIIIEQAKGVVAETANVSIEMAFDLIRRHARSHQTSLSLVAQSLVARELSL</sequence>
<dbReference type="InterPro" id="IPR029016">
    <property type="entry name" value="GAF-like_dom_sf"/>
</dbReference>
<dbReference type="SMART" id="SM00065">
    <property type="entry name" value="GAF"/>
    <property type="match status" value="1"/>
</dbReference>
<dbReference type="Pfam" id="PF03861">
    <property type="entry name" value="ANTAR"/>
    <property type="match status" value="1"/>
</dbReference>
<dbReference type="EMBL" id="PPXD01000018">
    <property type="protein sequence ID" value="POH64792.1"/>
    <property type="molecule type" value="Genomic_DNA"/>
</dbReference>
<evidence type="ECO:0000256" key="2">
    <source>
        <dbReference type="ARBA" id="ARBA00022777"/>
    </source>
</evidence>
<keyword evidence="7" id="KW-1185">Reference proteome</keyword>
<accession>A0A2S3ZEL8</accession>
<keyword evidence="4" id="KW-0804">Transcription</keyword>
<dbReference type="InterPro" id="IPR005561">
    <property type="entry name" value="ANTAR"/>
</dbReference>
<evidence type="ECO:0000259" key="5">
    <source>
        <dbReference type="PROSITE" id="PS50921"/>
    </source>
</evidence>
<reference evidence="6 7" key="1">
    <citation type="submission" date="2018-01" db="EMBL/GenBank/DDBJ databases">
        <title>Cryobacterium sp. nov., from glaciers in China.</title>
        <authorList>
            <person name="Liu Q."/>
            <person name="Xin Y.-H."/>
        </authorList>
    </citation>
    <scope>NUCLEOTIDE SEQUENCE [LARGE SCALE GENOMIC DNA]</scope>
    <source>
        <strain evidence="6 7">TMN-42</strain>
    </source>
</reference>
<keyword evidence="3" id="KW-0805">Transcription regulation</keyword>
<keyword evidence="1" id="KW-0808">Transferase</keyword>
<proteinExistence type="predicted"/>
<dbReference type="InterPro" id="IPR012074">
    <property type="entry name" value="GAF_ANTAR"/>
</dbReference>
<dbReference type="GO" id="GO:0003723">
    <property type="term" value="F:RNA binding"/>
    <property type="evidence" value="ECO:0007669"/>
    <property type="project" value="InterPro"/>
</dbReference>
<dbReference type="SUPFAM" id="SSF55781">
    <property type="entry name" value="GAF domain-like"/>
    <property type="match status" value="1"/>
</dbReference>
<dbReference type="GO" id="GO:0016301">
    <property type="term" value="F:kinase activity"/>
    <property type="evidence" value="ECO:0007669"/>
    <property type="project" value="UniProtKB-KW"/>
</dbReference>
<protein>
    <submittedName>
        <fullName evidence="6">Transcriptional regulator</fullName>
    </submittedName>
</protein>
<dbReference type="SMART" id="SM01012">
    <property type="entry name" value="ANTAR"/>
    <property type="match status" value="1"/>
</dbReference>
<evidence type="ECO:0000256" key="4">
    <source>
        <dbReference type="ARBA" id="ARBA00023163"/>
    </source>
</evidence>
<organism evidence="6 7">
    <name type="scientific">Cryobacterium zongtaii</name>
    <dbReference type="NCBI Taxonomy" id="1259217"/>
    <lineage>
        <taxon>Bacteria</taxon>
        <taxon>Bacillati</taxon>
        <taxon>Actinomycetota</taxon>
        <taxon>Actinomycetes</taxon>
        <taxon>Micrococcales</taxon>
        <taxon>Microbacteriaceae</taxon>
        <taxon>Cryobacterium</taxon>
    </lineage>
</organism>
<dbReference type="RefSeq" id="WP_103460748.1">
    <property type="nucleotide sequence ID" value="NZ_PPXD01000018.1"/>
</dbReference>
<comment type="caution">
    <text evidence="6">The sequence shown here is derived from an EMBL/GenBank/DDBJ whole genome shotgun (WGS) entry which is preliminary data.</text>
</comment>
<dbReference type="SUPFAM" id="SSF52172">
    <property type="entry name" value="CheY-like"/>
    <property type="match status" value="1"/>
</dbReference>
<name>A0A2S3ZEL8_9MICO</name>
<evidence type="ECO:0000256" key="1">
    <source>
        <dbReference type="ARBA" id="ARBA00022679"/>
    </source>
</evidence>
<dbReference type="Gene3D" id="3.30.450.40">
    <property type="match status" value="1"/>
</dbReference>
<dbReference type="InterPro" id="IPR003018">
    <property type="entry name" value="GAF"/>
</dbReference>
<dbReference type="PIRSF" id="PIRSF036625">
    <property type="entry name" value="GAF_ANTAR"/>
    <property type="match status" value="1"/>
</dbReference>
<dbReference type="Proteomes" id="UP000237340">
    <property type="component" value="Unassembled WGS sequence"/>
</dbReference>
<gene>
    <name evidence="6" type="ORF">C3B61_11550</name>
</gene>
<evidence type="ECO:0000313" key="7">
    <source>
        <dbReference type="Proteomes" id="UP000237340"/>
    </source>
</evidence>
<dbReference type="PROSITE" id="PS50921">
    <property type="entry name" value="ANTAR"/>
    <property type="match status" value="1"/>
</dbReference>